<organism evidence="1 2">
    <name type="scientific">Aquarana catesbeiana</name>
    <name type="common">American bullfrog</name>
    <name type="synonym">Rana catesbeiana</name>
    <dbReference type="NCBI Taxonomy" id="8400"/>
    <lineage>
        <taxon>Eukaryota</taxon>
        <taxon>Metazoa</taxon>
        <taxon>Chordata</taxon>
        <taxon>Craniata</taxon>
        <taxon>Vertebrata</taxon>
        <taxon>Euteleostomi</taxon>
        <taxon>Amphibia</taxon>
        <taxon>Batrachia</taxon>
        <taxon>Anura</taxon>
        <taxon>Neobatrachia</taxon>
        <taxon>Ranoidea</taxon>
        <taxon>Ranidae</taxon>
        <taxon>Aquarana</taxon>
    </lineage>
</organism>
<protein>
    <submittedName>
        <fullName evidence="1">Uncharacterized protein</fullName>
    </submittedName>
</protein>
<keyword evidence="2" id="KW-1185">Reference proteome</keyword>
<dbReference type="EMBL" id="KV924902">
    <property type="protein sequence ID" value="PIO39323.1"/>
    <property type="molecule type" value="Genomic_DNA"/>
</dbReference>
<dbReference type="AlphaFoldDB" id="A0A2G9SIH5"/>
<gene>
    <name evidence="1" type="ORF">AB205_0189000</name>
</gene>
<evidence type="ECO:0000313" key="2">
    <source>
        <dbReference type="Proteomes" id="UP000228934"/>
    </source>
</evidence>
<evidence type="ECO:0000313" key="1">
    <source>
        <dbReference type="EMBL" id="PIO39323.1"/>
    </source>
</evidence>
<proteinExistence type="predicted"/>
<sequence>MSLAVKGLKLKGSEGVNCVPCYVILTEGGGTTGSDRPWFLANRNTRSVTPVRTEQGSRARACYPGPASPRTAMWFRAGEPTCRSITAAAGPEAVKNKESELKGHGKTFSNSTTARFCHSVDYSVKLAQFIHLAH</sequence>
<reference evidence="2" key="1">
    <citation type="journal article" date="2017" name="Nat. Commun.">
        <title>The North American bullfrog draft genome provides insight into hormonal regulation of long noncoding RNA.</title>
        <authorList>
            <person name="Hammond S.A."/>
            <person name="Warren R.L."/>
            <person name="Vandervalk B.P."/>
            <person name="Kucuk E."/>
            <person name="Khan H."/>
            <person name="Gibb E.A."/>
            <person name="Pandoh P."/>
            <person name="Kirk H."/>
            <person name="Zhao Y."/>
            <person name="Jones M."/>
            <person name="Mungall A.J."/>
            <person name="Coope R."/>
            <person name="Pleasance S."/>
            <person name="Moore R.A."/>
            <person name="Holt R.A."/>
            <person name="Round J.M."/>
            <person name="Ohora S."/>
            <person name="Walle B.V."/>
            <person name="Veldhoen N."/>
            <person name="Helbing C.C."/>
            <person name="Birol I."/>
        </authorList>
    </citation>
    <scope>NUCLEOTIDE SEQUENCE [LARGE SCALE GENOMIC DNA]</scope>
</reference>
<name>A0A2G9SIH5_AQUCT</name>
<dbReference type="Proteomes" id="UP000228934">
    <property type="component" value="Unassembled WGS sequence"/>
</dbReference>
<accession>A0A2G9SIH5</accession>